<keyword evidence="1" id="KW-1133">Transmembrane helix</keyword>
<gene>
    <name evidence="2" type="ORF">UY70_C0003G0029</name>
</gene>
<dbReference type="EMBL" id="LCRA01000003">
    <property type="protein sequence ID" value="KKW28106.1"/>
    <property type="molecule type" value="Genomic_DNA"/>
</dbReference>
<evidence type="ECO:0000256" key="1">
    <source>
        <dbReference type="SAM" id="Phobius"/>
    </source>
</evidence>
<dbReference type="AlphaFoldDB" id="A0A0G1XAW5"/>
<proteinExistence type="predicted"/>
<protein>
    <recommendedName>
        <fullName evidence="4">Endonuclease I</fullName>
    </recommendedName>
</protein>
<evidence type="ECO:0000313" key="3">
    <source>
        <dbReference type="Proteomes" id="UP000034185"/>
    </source>
</evidence>
<dbReference type="Gene3D" id="3.40.10.10">
    <property type="entry name" value="DNA Methylphosphotriester Repair Domain"/>
    <property type="match status" value="1"/>
</dbReference>
<keyword evidence="1" id="KW-0812">Transmembrane</keyword>
<feature type="transmembrane region" description="Helical" evidence="1">
    <location>
        <begin position="24"/>
        <end position="43"/>
    </location>
</feature>
<dbReference type="Proteomes" id="UP000034185">
    <property type="component" value="Unassembled WGS sequence"/>
</dbReference>
<name>A0A0G1XAW5_9BACT</name>
<evidence type="ECO:0000313" key="2">
    <source>
        <dbReference type="EMBL" id="KKW28106.1"/>
    </source>
</evidence>
<dbReference type="SUPFAM" id="SSF57884">
    <property type="entry name" value="Ada DNA repair protein, N-terminal domain (N-Ada 10)"/>
    <property type="match status" value="1"/>
</dbReference>
<keyword evidence="1" id="KW-0472">Membrane</keyword>
<reference evidence="2 3" key="1">
    <citation type="journal article" date="2015" name="Nature">
        <title>rRNA introns, odd ribosomes, and small enigmatic genomes across a large radiation of phyla.</title>
        <authorList>
            <person name="Brown C.T."/>
            <person name="Hug L.A."/>
            <person name="Thomas B.C."/>
            <person name="Sharon I."/>
            <person name="Castelle C.J."/>
            <person name="Singh A."/>
            <person name="Wilkins M.J."/>
            <person name="Williams K.H."/>
            <person name="Banfield J.F."/>
        </authorList>
    </citation>
    <scope>NUCLEOTIDE SEQUENCE [LARGE SCALE GENOMIC DNA]</scope>
</reference>
<comment type="caution">
    <text evidence="2">The sequence shown here is derived from an EMBL/GenBank/DDBJ whole genome shotgun (WGS) entry which is preliminary data.</text>
</comment>
<dbReference type="InterPro" id="IPR035451">
    <property type="entry name" value="Ada-like_dom_sf"/>
</dbReference>
<accession>A0A0G1XAW5</accession>
<evidence type="ECO:0008006" key="4">
    <source>
        <dbReference type="Google" id="ProtNLM"/>
    </source>
</evidence>
<organism evidence="2 3">
    <name type="scientific">Candidatus Kaiserbacteria bacterium GW2011_GWB1_52_6</name>
    <dbReference type="NCBI Taxonomy" id="1618674"/>
    <lineage>
        <taxon>Bacteria</taxon>
        <taxon>Candidatus Kaiseribacteriota</taxon>
    </lineage>
</organism>
<sequence>MGFGTIQEFTARRKAFLEEGVGDWGLYIAICLLALAAFGLGRISALQGSRPPISVTQAAAAAASLGMYPGGQIIASISGGTYYYPWCSGATKIKEGNAAWFKDEQAAQAAGYQPAKNCKGLPVGR</sequence>